<sequence>MGSELSERSLVDGTLNWMSITPVHILTYHRHLQKSKRPASLFHLVLTTQHNLCTNPRDKIYGVWALAKDSRDLELEPDYSKPLAQVYIDFVKAFVSHHKSLDIICATQHASPDIKLPSWCPDWRHKPIINTLIQRSVPPLRPVDVINYLDKPLYYAARGTQAATGFFFDDSTLVCVGICADTVEHVGPELDQQTSLEDWRTIARKLSRRNGNMLTTEEADEQFASILMGDAGGGWNGDFKGNGVRVTVRPHSYDDDMYSPEEKAMLMIPQQRLIITKRGFMGLAMAHVEVGMHVCILLGCSVPVLLEKHSNHYHFKGSCYIQGWMKGEILDEMGGSDEDI</sequence>
<name>A0A8E2JZE5_9PEZI</name>
<dbReference type="AlphaFoldDB" id="A0A8E2JZE5"/>
<organism evidence="1 2">
    <name type="scientific">Glonium stellatum</name>
    <dbReference type="NCBI Taxonomy" id="574774"/>
    <lineage>
        <taxon>Eukaryota</taxon>
        <taxon>Fungi</taxon>
        <taxon>Dikarya</taxon>
        <taxon>Ascomycota</taxon>
        <taxon>Pezizomycotina</taxon>
        <taxon>Dothideomycetes</taxon>
        <taxon>Pleosporomycetidae</taxon>
        <taxon>Gloniales</taxon>
        <taxon>Gloniaceae</taxon>
        <taxon>Glonium</taxon>
    </lineage>
</organism>
<dbReference type="Pfam" id="PF26639">
    <property type="entry name" value="Het-6_barrel"/>
    <property type="match status" value="1"/>
</dbReference>
<protein>
    <submittedName>
        <fullName evidence="1">Uncharacterized protein</fullName>
    </submittedName>
</protein>
<dbReference type="OrthoDB" id="4850726at2759"/>
<accession>A0A8E2JZE5</accession>
<gene>
    <name evidence="1" type="ORF">AOQ84DRAFT_370426</name>
</gene>
<keyword evidence="2" id="KW-1185">Reference proteome</keyword>
<dbReference type="EMBL" id="KV748454">
    <property type="protein sequence ID" value="OCL15389.1"/>
    <property type="molecule type" value="Genomic_DNA"/>
</dbReference>
<reference evidence="1 2" key="1">
    <citation type="journal article" date="2016" name="Nat. Commun.">
        <title>Ectomycorrhizal ecology is imprinted in the genome of the dominant symbiotic fungus Cenococcum geophilum.</title>
        <authorList>
            <consortium name="DOE Joint Genome Institute"/>
            <person name="Peter M."/>
            <person name="Kohler A."/>
            <person name="Ohm R.A."/>
            <person name="Kuo A."/>
            <person name="Krutzmann J."/>
            <person name="Morin E."/>
            <person name="Arend M."/>
            <person name="Barry K.W."/>
            <person name="Binder M."/>
            <person name="Choi C."/>
            <person name="Clum A."/>
            <person name="Copeland A."/>
            <person name="Grisel N."/>
            <person name="Haridas S."/>
            <person name="Kipfer T."/>
            <person name="LaButti K."/>
            <person name="Lindquist E."/>
            <person name="Lipzen A."/>
            <person name="Maire R."/>
            <person name="Meier B."/>
            <person name="Mihaltcheva S."/>
            <person name="Molinier V."/>
            <person name="Murat C."/>
            <person name="Poggeler S."/>
            <person name="Quandt C.A."/>
            <person name="Sperisen C."/>
            <person name="Tritt A."/>
            <person name="Tisserant E."/>
            <person name="Crous P.W."/>
            <person name="Henrissat B."/>
            <person name="Nehls U."/>
            <person name="Egli S."/>
            <person name="Spatafora J.W."/>
            <person name="Grigoriev I.V."/>
            <person name="Martin F.M."/>
        </authorList>
    </citation>
    <scope>NUCLEOTIDE SEQUENCE [LARGE SCALE GENOMIC DNA]</scope>
    <source>
        <strain evidence="1 2">CBS 207.34</strain>
    </source>
</reference>
<dbReference type="PANTHER" id="PTHR24148">
    <property type="entry name" value="ANKYRIN REPEAT DOMAIN-CONTAINING PROTEIN 39 HOMOLOG-RELATED"/>
    <property type="match status" value="1"/>
</dbReference>
<dbReference type="PANTHER" id="PTHR24148:SF64">
    <property type="entry name" value="HETEROKARYON INCOMPATIBILITY DOMAIN-CONTAINING PROTEIN"/>
    <property type="match status" value="1"/>
</dbReference>
<dbReference type="InterPro" id="IPR052895">
    <property type="entry name" value="HetReg/Transcr_Mod"/>
</dbReference>
<dbReference type="Proteomes" id="UP000250140">
    <property type="component" value="Unassembled WGS sequence"/>
</dbReference>
<proteinExistence type="predicted"/>
<evidence type="ECO:0000313" key="1">
    <source>
        <dbReference type="EMBL" id="OCL15389.1"/>
    </source>
</evidence>
<evidence type="ECO:0000313" key="2">
    <source>
        <dbReference type="Proteomes" id="UP000250140"/>
    </source>
</evidence>